<dbReference type="Proteomes" id="UP001732700">
    <property type="component" value="Chromosome 2C"/>
</dbReference>
<accession>A0ACD5ULN8</accession>
<evidence type="ECO:0000313" key="1">
    <source>
        <dbReference type="EnsemblPlants" id="AVESA.00010b.r2.2CG0269440.1.CDS.1"/>
    </source>
</evidence>
<dbReference type="EnsemblPlants" id="AVESA.00010b.r2.2CG0269440.1">
    <property type="protein sequence ID" value="AVESA.00010b.r2.2CG0269440.1.CDS.1"/>
    <property type="gene ID" value="AVESA.00010b.r2.2CG0269440"/>
</dbReference>
<sequence>MNAVDELAAAASAGMGMQHRCKVCGKGFSAGRSLGGHMRSHISLGEVAPPEVDEDELRRVSANGGRSSGGGGGNGAVGYGLRENPKKTRRLSDFADDGEEDQGGADGGEHDKACRECGKLFSSWRSLFGHMRSHAPGAAADDEAEDVELGDEFFAAEAEAEEAEEEEEMEMEMAAPMEPLAVAVMAAPPRRRRRSMRVAAPAPAPPPAPALSGFEKEQEDVALCLLMLSRDTTGGMWSSPEIEEPYSEKEWRKIKTTPKHPRLPRNTGYGYNSDDDSALFQYGDAKTKKTLKKRRTSHYALSSAGSPKQRREVIAPPPPKRTRYECPGCGRVFSSYQALGGHRASHKRINTSCSAPKAVVAAIPAPEPSADTYTSFSTLSPSASPDSVAVGIGAPKNSTAAASAEKFECPVCLRVFGSGQALGGHKRSHMTGDGAYSEDGELFYGDAEQEQEYPVAAAGSLDLNFPPATSEDV</sequence>
<evidence type="ECO:0000313" key="2">
    <source>
        <dbReference type="Proteomes" id="UP001732700"/>
    </source>
</evidence>
<organism evidence="1 2">
    <name type="scientific">Avena sativa</name>
    <name type="common">Oat</name>
    <dbReference type="NCBI Taxonomy" id="4498"/>
    <lineage>
        <taxon>Eukaryota</taxon>
        <taxon>Viridiplantae</taxon>
        <taxon>Streptophyta</taxon>
        <taxon>Embryophyta</taxon>
        <taxon>Tracheophyta</taxon>
        <taxon>Spermatophyta</taxon>
        <taxon>Magnoliopsida</taxon>
        <taxon>Liliopsida</taxon>
        <taxon>Poales</taxon>
        <taxon>Poaceae</taxon>
        <taxon>BOP clade</taxon>
        <taxon>Pooideae</taxon>
        <taxon>Poodae</taxon>
        <taxon>Poeae</taxon>
        <taxon>Poeae Chloroplast Group 1 (Aveneae type)</taxon>
        <taxon>Aveninae</taxon>
        <taxon>Avena</taxon>
    </lineage>
</organism>
<proteinExistence type="predicted"/>
<reference evidence="1" key="1">
    <citation type="submission" date="2021-05" db="EMBL/GenBank/DDBJ databases">
        <authorList>
            <person name="Scholz U."/>
            <person name="Mascher M."/>
            <person name="Fiebig A."/>
        </authorList>
    </citation>
    <scope>NUCLEOTIDE SEQUENCE [LARGE SCALE GENOMIC DNA]</scope>
</reference>
<name>A0ACD5ULN8_AVESA</name>
<reference evidence="1" key="2">
    <citation type="submission" date="2025-09" db="UniProtKB">
        <authorList>
            <consortium name="EnsemblPlants"/>
        </authorList>
    </citation>
    <scope>IDENTIFICATION</scope>
</reference>
<protein>
    <submittedName>
        <fullName evidence="1">Uncharacterized protein</fullName>
    </submittedName>
</protein>
<keyword evidence="2" id="KW-1185">Reference proteome</keyword>